<protein>
    <submittedName>
        <fullName evidence="1">Uncharacterized protein</fullName>
    </submittedName>
</protein>
<comment type="caution">
    <text evidence="1">The sequence shown here is derived from an EMBL/GenBank/DDBJ whole genome shotgun (WGS) entry which is preliminary data.</text>
</comment>
<proteinExistence type="predicted"/>
<organism evidence="1 2">
    <name type="scientific">Tanacetum coccineum</name>
    <dbReference type="NCBI Taxonomy" id="301880"/>
    <lineage>
        <taxon>Eukaryota</taxon>
        <taxon>Viridiplantae</taxon>
        <taxon>Streptophyta</taxon>
        <taxon>Embryophyta</taxon>
        <taxon>Tracheophyta</taxon>
        <taxon>Spermatophyta</taxon>
        <taxon>Magnoliopsida</taxon>
        <taxon>eudicotyledons</taxon>
        <taxon>Gunneridae</taxon>
        <taxon>Pentapetalae</taxon>
        <taxon>asterids</taxon>
        <taxon>campanulids</taxon>
        <taxon>Asterales</taxon>
        <taxon>Asteraceae</taxon>
        <taxon>Asteroideae</taxon>
        <taxon>Anthemideae</taxon>
        <taxon>Anthemidinae</taxon>
        <taxon>Tanacetum</taxon>
    </lineage>
</organism>
<gene>
    <name evidence="1" type="ORF">Tco_1018413</name>
</gene>
<evidence type="ECO:0000313" key="1">
    <source>
        <dbReference type="EMBL" id="GJT66933.1"/>
    </source>
</evidence>
<dbReference type="EMBL" id="BQNB010017761">
    <property type="protein sequence ID" value="GJT66933.1"/>
    <property type="molecule type" value="Genomic_DNA"/>
</dbReference>
<accession>A0ABQ5FVM2</accession>
<sequence length="390" mass="44633">MVKFWKNRAYSTPIPDLGLVNGLLPLMSDEDVIRFLEYVPRFREVEVYTETGVSLVERHMMERMKSKGKSVVIIVDHHVNNVVGKEFDAESENGGKLSLLEWNQSSQAGNDGTVVDNDFCVFDSDNEFPPSWYAERMIANSKKRLNDEFEFRKLLEEIDHVFRLDNSSQDLEFPNEGMEELLYYDIDYGASINRKEGDLETWFSDEEPEEISDMFADLDQALDELDQVIEAHDVTDLFAIYDQPIDDERDVVPVEVVAEEMVAEEAFDCNDGKQVVSDEDVIPDEVYDAMVAQEGLFLADDRDVIPYVVYDAIGFFAVGDEDVISNKVYDVMVAQEGVFSADDMDVILDEVVAEEMLEDQTRSIKRRRVMVDKEDEDGCSMTAFMFPCIN</sequence>
<reference evidence="1" key="2">
    <citation type="submission" date="2022-01" db="EMBL/GenBank/DDBJ databases">
        <authorList>
            <person name="Yamashiro T."/>
            <person name="Shiraishi A."/>
            <person name="Satake H."/>
            <person name="Nakayama K."/>
        </authorList>
    </citation>
    <scope>NUCLEOTIDE SEQUENCE</scope>
</reference>
<name>A0ABQ5FVM2_9ASTR</name>
<evidence type="ECO:0000313" key="2">
    <source>
        <dbReference type="Proteomes" id="UP001151760"/>
    </source>
</evidence>
<reference evidence="1" key="1">
    <citation type="journal article" date="2022" name="Int. J. Mol. Sci.">
        <title>Draft Genome of Tanacetum Coccineum: Genomic Comparison of Closely Related Tanacetum-Family Plants.</title>
        <authorList>
            <person name="Yamashiro T."/>
            <person name="Shiraishi A."/>
            <person name="Nakayama K."/>
            <person name="Satake H."/>
        </authorList>
    </citation>
    <scope>NUCLEOTIDE SEQUENCE</scope>
</reference>
<dbReference type="Proteomes" id="UP001151760">
    <property type="component" value="Unassembled WGS sequence"/>
</dbReference>
<keyword evidence="2" id="KW-1185">Reference proteome</keyword>